<name>A0A0R2DZM2_9LACO</name>
<accession>A0A0R2DZM2</accession>
<comment type="caution">
    <text evidence="1">The sequence shown here is derived from an EMBL/GenBank/DDBJ whole genome shotgun (WGS) entry which is preliminary data.</text>
</comment>
<dbReference type="PATRIC" id="fig|1046596.6.peg.1172"/>
<protein>
    <submittedName>
        <fullName evidence="1">Uncharacterized protein</fullName>
    </submittedName>
</protein>
<evidence type="ECO:0000313" key="2">
    <source>
        <dbReference type="Proteomes" id="UP000050898"/>
    </source>
</evidence>
<gene>
    <name evidence="1" type="ORF">FD00_GL001092</name>
</gene>
<dbReference type="RefSeq" id="WP_010078297.1">
    <property type="nucleotide sequence ID" value="NZ_AYYH01000027.1"/>
</dbReference>
<proteinExistence type="predicted"/>
<keyword evidence="2" id="KW-1185">Reference proteome</keyword>
<sequence length="152" mass="18353">MRNQILDWYFSDDKSILSYIHSDNADEEVVNELYMSFERRYRLSDIINELPQDIISKEDTYPQWVVSAVNDNVMEKIWYQDDYNEIIEETKESKDYKKGYDSLVNLFKEELNENEYSAENIGYPKKINSIQEYEKEHPYCFMTIVAPQKRSR</sequence>
<organism evidence="1 2">
    <name type="scientific">Liquorilactobacillus mali KCTC 3596 = DSM 20444</name>
    <dbReference type="NCBI Taxonomy" id="1046596"/>
    <lineage>
        <taxon>Bacteria</taxon>
        <taxon>Bacillati</taxon>
        <taxon>Bacillota</taxon>
        <taxon>Bacilli</taxon>
        <taxon>Lactobacillales</taxon>
        <taxon>Lactobacillaceae</taxon>
        <taxon>Liquorilactobacillus</taxon>
    </lineage>
</organism>
<reference evidence="1 2" key="1">
    <citation type="journal article" date="2015" name="Genome Announc.">
        <title>Expanding the biotechnology potential of lactobacilli through comparative genomics of 213 strains and associated genera.</title>
        <authorList>
            <person name="Sun Z."/>
            <person name="Harris H.M."/>
            <person name="McCann A."/>
            <person name="Guo C."/>
            <person name="Argimon S."/>
            <person name="Zhang W."/>
            <person name="Yang X."/>
            <person name="Jeffery I.B."/>
            <person name="Cooney J.C."/>
            <person name="Kagawa T.F."/>
            <person name="Liu W."/>
            <person name="Song Y."/>
            <person name="Salvetti E."/>
            <person name="Wrobel A."/>
            <person name="Rasinkangas P."/>
            <person name="Parkhill J."/>
            <person name="Rea M.C."/>
            <person name="O'Sullivan O."/>
            <person name="Ritari J."/>
            <person name="Douillard F.P."/>
            <person name="Paul Ross R."/>
            <person name="Yang R."/>
            <person name="Briner A.E."/>
            <person name="Felis G.E."/>
            <person name="de Vos W.M."/>
            <person name="Barrangou R."/>
            <person name="Klaenhammer T.R."/>
            <person name="Caufield P.W."/>
            <person name="Cui Y."/>
            <person name="Zhang H."/>
            <person name="O'Toole P.W."/>
        </authorList>
    </citation>
    <scope>NUCLEOTIDE SEQUENCE [LARGE SCALE GENOMIC DNA]</scope>
    <source>
        <strain evidence="1 2">DSM 20444</strain>
    </source>
</reference>
<evidence type="ECO:0000313" key="1">
    <source>
        <dbReference type="EMBL" id="KRN09369.1"/>
    </source>
</evidence>
<dbReference type="EMBL" id="AYYH01000027">
    <property type="protein sequence ID" value="KRN09369.1"/>
    <property type="molecule type" value="Genomic_DNA"/>
</dbReference>
<dbReference type="AlphaFoldDB" id="A0A0R2DZM2"/>
<dbReference type="Proteomes" id="UP000050898">
    <property type="component" value="Unassembled WGS sequence"/>
</dbReference>